<comment type="caution">
    <text evidence="4">The sequence shown here is derived from an EMBL/GenBank/DDBJ whole genome shotgun (WGS) entry which is preliminary data.</text>
</comment>
<evidence type="ECO:0000256" key="1">
    <source>
        <dbReference type="ARBA" id="ARBA00022450"/>
    </source>
</evidence>
<dbReference type="PROSITE" id="PS00012">
    <property type="entry name" value="PHOSPHOPANTETHEINE"/>
    <property type="match status" value="1"/>
</dbReference>
<evidence type="ECO:0000256" key="2">
    <source>
        <dbReference type="ARBA" id="ARBA00022553"/>
    </source>
</evidence>
<evidence type="ECO:0000259" key="3">
    <source>
        <dbReference type="PROSITE" id="PS50075"/>
    </source>
</evidence>
<dbReference type="InterPro" id="IPR006162">
    <property type="entry name" value="Ppantetheine_attach_site"/>
</dbReference>
<dbReference type="InterPro" id="IPR020806">
    <property type="entry name" value="PKS_PP-bd"/>
</dbReference>
<evidence type="ECO:0000313" key="5">
    <source>
        <dbReference type="Proteomes" id="UP001597169"/>
    </source>
</evidence>
<dbReference type="SMART" id="SM00823">
    <property type="entry name" value="PKS_PP"/>
    <property type="match status" value="1"/>
</dbReference>
<reference evidence="5" key="1">
    <citation type="journal article" date="2019" name="Int. J. Syst. Evol. Microbiol.">
        <title>The Global Catalogue of Microorganisms (GCM) 10K type strain sequencing project: providing services to taxonomists for standard genome sequencing and annotation.</title>
        <authorList>
            <consortium name="The Broad Institute Genomics Platform"/>
            <consortium name="The Broad Institute Genome Sequencing Center for Infectious Disease"/>
            <person name="Wu L."/>
            <person name="Ma J."/>
        </authorList>
    </citation>
    <scope>NUCLEOTIDE SEQUENCE [LARGE SCALE GENOMIC DNA]</scope>
    <source>
        <strain evidence="5">CCUG 53519</strain>
    </source>
</reference>
<dbReference type="InterPro" id="IPR009081">
    <property type="entry name" value="PP-bd_ACP"/>
</dbReference>
<dbReference type="PROSITE" id="PS50075">
    <property type="entry name" value="CARRIER"/>
    <property type="match status" value="1"/>
</dbReference>
<dbReference type="EMBL" id="JBHTKX010000001">
    <property type="protein sequence ID" value="MFD1127952.1"/>
    <property type="molecule type" value="Genomic_DNA"/>
</dbReference>
<dbReference type="InterPro" id="IPR036736">
    <property type="entry name" value="ACP-like_sf"/>
</dbReference>
<dbReference type="RefSeq" id="WP_091156431.1">
    <property type="nucleotide sequence ID" value="NZ_JBHTKX010000001.1"/>
</dbReference>
<dbReference type="Gene3D" id="1.10.1200.10">
    <property type="entry name" value="ACP-like"/>
    <property type="match status" value="1"/>
</dbReference>
<dbReference type="SUPFAM" id="SSF47336">
    <property type="entry name" value="ACP-like"/>
    <property type="match status" value="1"/>
</dbReference>
<name>A0ABW3PV62_9BACL</name>
<evidence type="ECO:0000313" key="4">
    <source>
        <dbReference type="EMBL" id="MFD1127952.1"/>
    </source>
</evidence>
<feature type="domain" description="Carrier" evidence="3">
    <location>
        <begin position="1"/>
        <end position="76"/>
    </location>
</feature>
<keyword evidence="1" id="KW-0596">Phosphopantetheine</keyword>
<organism evidence="4 5">
    <name type="scientific">Paenibacillus provencensis</name>
    <dbReference type="NCBI Taxonomy" id="441151"/>
    <lineage>
        <taxon>Bacteria</taxon>
        <taxon>Bacillati</taxon>
        <taxon>Bacillota</taxon>
        <taxon>Bacilli</taxon>
        <taxon>Bacillales</taxon>
        <taxon>Paenibacillaceae</taxon>
        <taxon>Paenibacillus</taxon>
    </lineage>
</organism>
<keyword evidence="2" id="KW-0597">Phosphoprotein</keyword>
<keyword evidence="5" id="KW-1185">Reference proteome</keyword>
<sequence>MEDIRNRIIEIVEEMTQESLSADALNSTFEELGIDSLMALELAVHLEREFGVQLTEGELGTLQHLQDIVDIADTRKE</sequence>
<dbReference type="Pfam" id="PF00550">
    <property type="entry name" value="PP-binding"/>
    <property type="match status" value="1"/>
</dbReference>
<proteinExistence type="predicted"/>
<dbReference type="Proteomes" id="UP001597169">
    <property type="component" value="Unassembled WGS sequence"/>
</dbReference>
<gene>
    <name evidence="4" type="ORF">ACFQ3J_07190</name>
</gene>
<accession>A0ABW3PV62</accession>
<protein>
    <submittedName>
        <fullName evidence="4">Acyl carrier protein</fullName>
    </submittedName>
</protein>